<dbReference type="PANTHER" id="PTHR21650">
    <property type="entry name" value="MEMBRALIN/KINETOCHORE PROTEIN NUF2"/>
    <property type="match status" value="1"/>
</dbReference>
<keyword evidence="2" id="KW-0472">Membrane</keyword>
<dbReference type="GO" id="GO:0034976">
    <property type="term" value="P:response to endoplasmic reticulum stress"/>
    <property type="evidence" value="ECO:0007669"/>
    <property type="project" value="TreeGrafter"/>
</dbReference>
<dbReference type="Pfam" id="PF09746">
    <property type="entry name" value="Membralin"/>
    <property type="match status" value="1"/>
</dbReference>
<accession>A0A835ULM3</accession>
<comment type="caution">
    <text evidence="3">The sequence shown here is derived from an EMBL/GenBank/DDBJ whole genome shotgun (WGS) entry which is preliminary data.</text>
</comment>
<feature type="transmembrane region" description="Helical" evidence="2">
    <location>
        <begin position="32"/>
        <end position="52"/>
    </location>
</feature>
<feature type="transmembrane region" description="Helical" evidence="2">
    <location>
        <begin position="322"/>
        <end position="341"/>
    </location>
</feature>
<dbReference type="InterPro" id="IPR019144">
    <property type="entry name" value="Membralin"/>
</dbReference>
<sequence>MDPEQTFLRVHARLSGMLSQLLTPRIRMALEYIYLGVAVALFCLLVVMHTNFVQQGSLADGSKIADVSGDEFTILTAKFWSSWIGSSARRSKLIFKSWKSDKDSIETQIDNSLASGGSRNVADEKDCKAEIENLPSAVPASARESLKAAFIKFSCKSKIHLFSFLNTVKQFLEAVGHLWNTAGWKTFVDVSESLKMLHAEHFKSLTMQWLEKRSKALEPTYLYTVEKGFFLLSESAKYQHNIITANVTISAQNPCFGNRWQQLLINSFVGYDTILMNSLLSAPGHGYLYNFQTREFFDLNHGHESSTGSIGFGDYFVTKCGVLIMSLFVFFTTTMSVSFTLRETQSRMLKFTVQLQHHARHQLPTFQLIFVHVIESLVFVPIMIGILFFLFEFYDDQLLAFLVLTLVWLCELFTMISVRTSISMQFFPRFFLLYFLVFHIYFFSYAYGFSYLAFSTTAAFMQHLILYFWNRFEVPALQRFMRTRAQMQHQAGVHITSSTIYTSTLHIARVNVRNASIGGIQVPGQAASDPLIPPESVGNPDQPVGDSDTGNNNVRFPGLNTQQAGTVLGSSFLNPFGSFLLWILGGGASDGIVSFFSMFRDLRDHGQEFSQPAQQENQTEGQ</sequence>
<dbReference type="EMBL" id="JADCNL010000009">
    <property type="protein sequence ID" value="KAG0466162.1"/>
    <property type="molecule type" value="Genomic_DNA"/>
</dbReference>
<dbReference type="Proteomes" id="UP000636800">
    <property type="component" value="Unassembled WGS sequence"/>
</dbReference>
<reference evidence="3 4" key="1">
    <citation type="journal article" date="2020" name="Nat. Food">
        <title>A phased Vanilla planifolia genome enables genetic improvement of flavour and production.</title>
        <authorList>
            <person name="Hasing T."/>
            <person name="Tang H."/>
            <person name="Brym M."/>
            <person name="Khazi F."/>
            <person name="Huang T."/>
            <person name="Chambers A.H."/>
        </authorList>
    </citation>
    <scope>NUCLEOTIDE SEQUENCE [LARGE SCALE GENOMIC DNA]</scope>
    <source>
        <tissue evidence="3">Leaf</tissue>
    </source>
</reference>
<keyword evidence="2" id="KW-0812">Transmembrane</keyword>
<keyword evidence="4" id="KW-1185">Reference proteome</keyword>
<dbReference type="GO" id="GO:1904294">
    <property type="term" value="P:positive regulation of ERAD pathway"/>
    <property type="evidence" value="ECO:0007669"/>
    <property type="project" value="TreeGrafter"/>
</dbReference>
<proteinExistence type="predicted"/>
<feature type="transmembrane region" description="Helical" evidence="2">
    <location>
        <begin position="368"/>
        <end position="391"/>
    </location>
</feature>
<dbReference type="AlphaFoldDB" id="A0A835ULM3"/>
<dbReference type="GO" id="GO:0005783">
    <property type="term" value="C:endoplasmic reticulum"/>
    <property type="evidence" value="ECO:0007669"/>
    <property type="project" value="TreeGrafter"/>
</dbReference>
<dbReference type="OrthoDB" id="666185at2759"/>
<feature type="region of interest" description="Disordered" evidence="1">
    <location>
        <begin position="525"/>
        <end position="552"/>
    </location>
</feature>
<name>A0A835ULM3_VANPL</name>
<keyword evidence="2" id="KW-1133">Transmembrane helix</keyword>
<organism evidence="3 4">
    <name type="scientific">Vanilla planifolia</name>
    <name type="common">Vanilla</name>
    <dbReference type="NCBI Taxonomy" id="51239"/>
    <lineage>
        <taxon>Eukaryota</taxon>
        <taxon>Viridiplantae</taxon>
        <taxon>Streptophyta</taxon>
        <taxon>Embryophyta</taxon>
        <taxon>Tracheophyta</taxon>
        <taxon>Spermatophyta</taxon>
        <taxon>Magnoliopsida</taxon>
        <taxon>Liliopsida</taxon>
        <taxon>Asparagales</taxon>
        <taxon>Orchidaceae</taxon>
        <taxon>Vanilloideae</taxon>
        <taxon>Vanilleae</taxon>
        <taxon>Vanilla</taxon>
    </lineage>
</organism>
<evidence type="ECO:0000256" key="2">
    <source>
        <dbReference type="SAM" id="Phobius"/>
    </source>
</evidence>
<dbReference type="PANTHER" id="PTHR21650:SF4">
    <property type="entry name" value="MEMBRALIN"/>
    <property type="match status" value="1"/>
</dbReference>
<feature type="transmembrane region" description="Helical" evidence="2">
    <location>
        <begin position="426"/>
        <end position="443"/>
    </location>
</feature>
<gene>
    <name evidence="3" type="ORF">HPP92_017742</name>
</gene>
<evidence type="ECO:0008006" key="5">
    <source>
        <dbReference type="Google" id="ProtNLM"/>
    </source>
</evidence>
<evidence type="ECO:0000256" key="1">
    <source>
        <dbReference type="SAM" id="MobiDB-lite"/>
    </source>
</evidence>
<evidence type="ECO:0000313" key="4">
    <source>
        <dbReference type="Proteomes" id="UP000636800"/>
    </source>
</evidence>
<feature type="transmembrane region" description="Helical" evidence="2">
    <location>
        <begin position="397"/>
        <end position="414"/>
    </location>
</feature>
<evidence type="ECO:0000313" key="3">
    <source>
        <dbReference type="EMBL" id="KAG0466162.1"/>
    </source>
</evidence>
<protein>
    <recommendedName>
        <fullName evidence="5">Membralin</fullName>
    </recommendedName>
</protein>